<dbReference type="Proteomes" id="UP000315496">
    <property type="component" value="Chromosome 4"/>
</dbReference>
<dbReference type="GO" id="GO:0016746">
    <property type="term" value="F:acyltransferase activity"/>
    <property type="evidence" value="ECO:0007669"/>
    <property type="project" value="UniProtKB-KW"/>
</dbReference>
<proteinExistence type="inferred from homology"/>
<evidence type="ECO:0000256" key="2">
    <source>
        <dbReference type="ARBA" id="ARBA00008655"/>
    </source>
</evidence>
<evidence type="ECO:0000259" key="10">
    <source>
        <dbReference type="SMART" id="SM00563"/>
    </source>
</evidence>
<dbReference type="EMBL" id="VDLU01000004">
    <property type="protein sequence ID" value="TNJ26769.1"/>
    <property type="molecule type" value="Genomic_DNA"/>
</dbReference>
<dbReference type="Pfam" id="PF01553">
    <property type="entry name" value="Acyltransferase"/>
    <property type="match status" value="1"/>
</dbReference>
<evidence type="ECO:0000256" key="8">
    <source>
        <dbReference type="ARBA" id="ARBA00023315"/>
    </source>
</evidence>
<comment type="subcellular location">
    <subcellularLocation>
        <location evidence="1">Membrane</location>
    </subcellularLocation>
</comment>
<dbReference type="PANTHER" id="PTHR23063">
    <property type="entry name" value="PHOSPHOLIPID ACYLTRANSFERASE"/>
    <property type="match status" value="1"/>
</dbReference>
<protein>
    <submittedName>
        <fullName evidence="11">Lysophosphatidylcholine acyltransferase/Lyso-PAF acetyltransferase</fullName>
    </submittedName>
</protein>
<keyword evidence="6" id="KW-0443">Lipid metabolism</keyword>
<evidence type="ECO:0000256" key="3">
    <source>
        <dbReference type="ARBA" id="ARBA00022679"/>
    </source>
</evidence>
<name>A0A4Z1T2F2_GIAMU</name>
<dbReference type="VEuPathDB" id="GiardiaDB:GMRT_10162"/>
<evidence type="ECO:0000256" key="7">
    <source>
        <dbReference type="ARBA" id="ARBA00023136"/>
    </source>
</evidence>
<evidence type="ECO:0000313" key="11">
    <source>
        <dbReference type="EMBL" id="TNJ26769.1"/>
    </source>
</evidence>
<dbReference type="GO" id="GO:0016020">
    <property type="term" value="C:membrane"/>
    <property type="evidence" value="ECO:0007669"/>
    <property type="project" value="UniProtKB-SubCell"/>
</dbReference>
<keyword evidence="12" id="KW-1185">Reference proteome</keyword>
<dbReference type="GO" id="GO:0006629">
    <property type="term" value="P:lipid metabolic process"/>
    <property type="evidence" value="ECO:0007669"/>
    <property type="project" value="UniProtKB-KW"/>
</dbReference>
<evidence type="ECO:0000256" key="9">
    <source>
        <dbReference type="SAM" id="Phobius"/>
    </source>
</evidence>
<evidence type="ECO:0000256" key="6">
    <source>
        <dbReference type="ARBA" id="ARBA00023098"/>
    </source>
</evidence>
<feature type="transmembrane region" description="Helical" evidence="9">
    <location>
        <begin position="36"/>
        <end position="55"/>
    </location>
</feature>
<dbReference type="InterPro" id="IPR002123">
    <property type="entry name" value="Plipid/glycerol_acylTrfase"/>
</dbReference>
<keyword evidence="4 9" id="KW-0812">Transmembrane</keyword>
<dbReference type="SUPFAM" id="SSF69593">
    <property type="entry name" value="Glycerol-3-phosphate (1)-acyltransferase"/>
    <property type="match status" value="2"/>
</dbReference>
<dbReference type="PANTHER" id="PTHR23063:SF52">
    <property type="entry name" value="LYSOPHOSPHATIDYLCHOLINE ACYLTRANSFERASE"/>
    <property type="match status" value="1"/>
</dbReference>
<gene>
    <name evidence="11" type="ORF">GMRT_10162</name>
</gene>
<keyword evidence="5 9" id="KW-1133">Transmembrane helix</keyword>
<dbReference type="OrthoDB" id="272512at2759"/>
<keyword evidence="7 9" id="KW-0472">Membrane</keyword>
<evidence type="ECO:0000256" key="4">
    <source>
        <dbReference type="ARBA" id="ARBA00022692"/>
    </source>
</evidence>
<feature type="transmembrane region" description="Helical" evidence="9">
    <location>
        <begin position="75"/>
        <end position="94"/>
    </location>
</feature>
<evidence type="ECO:0000256" key="5">
    <source>
        <dbReference type="ARBA" id="ARBA00022989"/>
    </source>
</evidence>
<accession>A0A4Z1T2F2</accession>
<evidence type="ECO:0000256" key="1">
    <source>
        <dbReference type="ARBA" id="ARBA00004370"/>
    </source>
</evidence>
<dbReference type="SMART" id="SM00563">
    <property type="entry name" value="PlsC"/>
    <property type="match status" value="1"/>
</dbReference>
<reference evidence="11 12" key="1">
    <citation type="submission" date="2019-05" db="EMBL/GenBank/DDBJ databases">
        <title>The compact genome of Giardia muris reveals important steps in the evolution of intestinal protozoan parasites.</title>
        <authorList>
            <person name="Xu F."/>
            <person name="Jimenez-Gonzalez A."/>
            <person name="Einarsson E."/>
            <person name="Astvaldsson A."/>
            <person name="Peirasmaki D."/>
            <person name="Eckmann L."/>
            <person name="Andersson J.O."/>
            <person name="Svard S.G."/>
            <person name="Jerlstrom-Hultqvist J."/>
        </authorList>
    </citation>
    <scope>NUCLEOTIDE SEQUENCE [LARGE SCALE GENOMIC DNA]</scope>
    <source>
        <strain evidence="11 12">Roberts-Thomson</strain>
    </source>
</reference>
<sequence>MPPCPFLYQRPTPLHGLLSRLFFIPTLVLSPLLVPLRIILLLIAVPVFSVAFFFVNLGTDLTRPLPPRRDAACQALFRAFGLYISVILGCVYTVKNRDLRHHPDAPVVVSNHCSNIDGIVFSFLCFGHPIGKEGVISNWFARQIFLAARVILVKRPASREVREALGHVTSPSASEAEIAAVKLDDLVQQHNNPLTIAKVANYQKILAMRKRYGIGSVSQSMWERAHHREQGWHQLVIFPEGTITNGKILARFRTGAFRLQVPVQPVTLEYRSVFPIGWLTDNIIVNTFKILANPITLITVTFHKPLAQLPDETAQDFADRVGMYMADALHGVYTHYTNDDMLFLFGYKDLDVCTQDWLDDYGWIGRISGFRGSCWRRFWGHTQAEIDAAHRRFLRDQKRQS</sequence>
<feature type="domain" description="Phospholipid/glycerol acyltransferase" evidence="10">
    <location>
        <begin position="106"/>
        <end position="271"/>
    </location>
</feature>
<organism evidence="11 12">
    <name type="scientific">Giardia muris</name>
    <dbReference type="NCBI Taxonomy" id="5742"/>
    <lineage>
        <taxon>Eukaryota</taxon>
        <taxon>Metamonada</taxon>
        <taxon>Diplomonadida</taxon>
        <taxon>Hexamitidae</taxon>
        <taxon>Giardiinae</taxon>
        <taxon>Giardia</taxon>
    </lineage>
</organism>
<comment type="similarity">
    <text evidence="2">Belongs to the 1-acyl-sn-glycerol-3-phosphate acyltransferase family.</text>
</comment>
<dbReference type="AlphaFoldDB" id="A0A4Z1T2F2"/>
<comment type="caution">
    <text evidence="11">The sequence shown here is derived from an EMBL/GenBank/DDBJ whole genome shotgun (WGS) entry which is preliminary data.</text>
</comment>
<keyword evidence="8 11" id="KW-0012">Acyltransferase</keyword>
<evidence type="ECO:0000313" key="12">
    <source>
        <dbReference type="Proteomes" id="UP000315496"/>
    </source>
</evidence>
<keyword evidence="3 11" id="KW-0808">Transferase</keyword>